<organism evidence="2 3">
    <name type="scientific">Nonomuraea endophytica</name>
    <dbReference type="NCBI Taxonomy" id="714136"/>
    <lineage>
        <taxon>Bacteria</taxon>
        <taxon>Bacillati</taxon>
        <taxon>Actinomycetota</taxon>
        <taxon>Actinomycetes</taxon>
        <taxon>Streptosporangiales</taxon>
        <taxon>Streptosporangiaceae</taxon>
        <taxon>Nonomuraea</taxon>
    </lineage>
</organism>
<evidence type="ECO:0000256" key="1">
    <source>
        <dbReference type="SAM" id="MobiDB-lite"/>
    </source>
</evidence>
<dbReference type="Pfam" id="PF14013">
    <property type="entry name" value="MT0933_antitox"/>
    <property type="match status" value="1"/>
</dbReference>
<proteinExistence type="predicted"/>
<dbReference type="Proteomes" id="UP000568380">
    <property type="component" value="Unassembled WGS sequence"/>
</dbReference>
<feature type="compositionally biased region" description="Basic and acidic residues" evidence="1">
    <location>
        <begin position="1"/>
        <end position="26"/>
    </location>
</feature>
<dbReference type="AlphaFoldDB" id="A0A7W8EGX4"/>
<comment type="caution">
    <text evidence="2">The sequence shown here is derived from an EMBL/GenBank/DDBJ whole genome shotgun (WGS) entry which is preliminary data.</text>
</comment>
<accession>A0A7W8EGX4</accession>
<dbReference type="InterPro" id="IPR028037">
    <property type="entry name" value="Antitoxin_Rv0909/MT0933"/>
</dbReference>
<sequence length="93" mass="9848">MSIFDKVKEMFGGHDEKLKNIPEQAKDTAGQTQDSAGGMMDNLREKAEDAANQGIDKASTAASDATGGKYDEHIARGTDMAKDAADKIDGKEG</sequence>
<keyword evidence="3" id="KW-1185">Reference proteome</keyword>
<evidence type="ECO:0000313" key="3">
    <source>
        <dbReference type="Proteomes" id="UP000568380"/>
    </source>
</evidence>
<name>A0A7W8EGX4_9ACTN</name>
<dbReference type="EMBL" id="JACHIN010000008">
    <property type="protein sequence ID" value="MBB5080320.1"/>
    <property type="molecule type" value="Genomic_DNA"/>
</dbReference>
<feature type="region of interest" description="Disordered" evidence="1">
    <location>
        <begin position="1"/>
        <end position="74"/>
    </location>
</feature>
<protein>
    <submittedName>
        <fullName evidence="2">Skp family chaperone for outer membrane proteins</fullName>
    </submittedName>
</protein>
<reference evidence="2 3" key="1">
    <citation type="submission" date="2020-08" db="EMBL/GenBank/DDBJ databases">
        <title>Genomic Encyclopedia of Type Strains, Phase IV (KMG-IV): sequencing the most valuable type-strain genomes for metagenomic binning, comparative biology and taxonomic classification.</title>
        <authorList>
            <person name="Goeker M."/>
        </authorList>
    </citation>
    <scope>NUCLEOTIDE SEQUENCE [LARGE SCALE GENOMIC DNA]</scope>
    <source>
        <strain evidence="2 3">DSM 45385</strain>
    </source>
</reference>
<gene>
    <name evidence="2" type="ORF">HNR40_005807</name>
</gene>
<dbReference type="RefSeq" id="WP_184966701.1">
    <property type="nucleotide sequence ID" value="NZ_JACHIN010000008.1"/>
</dbReference>
<evidence type="ECO:0000313" key="2">
    <source>
        <dbReference type="EMBL" id="MBB5080320.1"/>
    </source>
</evidence>